<organism evidence="1 2">
    <name type="scientific">Cutibacterium modestum HL044PA1</name>
    <dbReference type="NCBI Taxonomy" id="765109"/>
    <lineage>
        <taxon>Bacteria</taxon>
        <taxon>Bacillati</taxon>
        <taxon>Actinomycetota</taxon>
        <taxon>Actinomycetes</taxon>
        <taxon>Propionibacteriales</taxon>
        <taxon>Propionibacteriaceae</taxon>
        <taxon>Cutibacterium</taxon>
        <taxon>Cutibacterium modestum</taxon>
    </lineage>
</organism>
<dbReference type="Proteomes" id="UP000003179">
    <property type="component" value="Unassembled WGS sequence"/>
</dbReference>
<comment type="caution">
    <text evidence="1">The sequence shown here is derived from an EMBL/GenBank/DDBJ whole genome shotgun (WGS) entry which is preliminary data.</text>
</comment>
<keyword evidence="2" id="KW-1185">Reference proteome</keyword>
<evidence type="ECO:0000313" key="2">
    <source>
        <dbReference type="Proteomes" id="UP000003179"/>
    </source>
</evidence>
<evidence type="ECO:0000313" key="1">
    <source>
        <dbReference type="EMBL" id="EFS93225.1"/>
    </source>
</evidence>
<sequence length="139" mass="15242">MGVGEPRRTRIEDTLIDLCAGQDAGTMSSWLGKALAERLTTPQRIERALGDAPTMAGRRLFRELLGQQREVPIVRLSRGTCAMSSASTVCPKAYVRNRCEEGLVVTSFMRDTGSLSSWMDNAGTWGWDNAMMAGVMRAI</sequence>
<reference evidence="1" key="1">
    <citation type="submission" date="2010-08" db="EMBL/GenBank/DDBJ databases">
        <authorList>
            <person name="Weinstock G."/>
            <person name="Sodergren E."/>
            <person name="Clifton S."/>
            <person name="Fulton L."/>
            <person name="Fulton B."/>
            <person name="Courtney L."/>
            <person name="Fronick C."/>
            <person name="Harrison M."/>
            <person name="Strong C."/>
            <person name="Farmer C."/>
            <person name="Delahaunty K."/>
            <person name="Markovic C."/>
            <person name="Hall O."/>
            <person name="Minx P."/>
            <person name="Tomlinson C."/>
            <person name="Mitreva M."/>
            <person name="Hou S."/>
            <person name="Chen J."/>
            <person name="Wollam A."/>
            <person name="Pepin K.H."/>
            <person name="Johnson M."/>
            <person name="Bhonagiri V."/>
            <person name="Zhang X."/>
            <person name="Suruliraj S."/>
            <person name="Warren W."/>
            <person name="Chinwalla A."/>
            <person name="Mardis E.R."/>
            <person name="Wilson R.K."/>
        </authorList>
    </citation>
    <scope>NUCLEOTIDE SEQUENCE [LARGE SCALE GENOMIC DNA]</scope>
    <source>
        <strain evidence="1">HL044PA1</strain>
    </source>
</reference>
<name>A0ABP2KBQ8_9ACTN</name>
<accession>A0ABP2KBQ8</accession>
<dbReference type="EMBL" id="ADZU01000011">
    <property type="protein sequence ID" value="EFS93225.1"/>
    <property type="molecule type" value="Genomic_DNA"/>
</dbReference>
<gene>
    <name evidence="1" type="ORF">HMPREF9607_00437</name>
</gene>
<protein>
    <submittedName>
        <fullName evidence="1">Uncharacterized protein</fullName>
    </submittedName>
</protein>
<proteinExistence type="predicted"/>